<accession>A0A2S5D0D8</accession>
<evidence type="ECO:0000313" key="2">
    <source>
        <dbReference type="Proteomes" id="UP000237319"/>
    </source>
</evidence>
<protein>
    <submittedName>
        <fullName evidence="1">Uncharacterized protein</fullName>
    </submittedName>
</protein>
<sequence>MGKLAEKFDALQYKDLIDNVNWNELKKVSNSIFYFDVNDNRFFELHDFNREDVLTCDSFIQNFSSENTIITSIAHYKIIERILVTEDNLILIVESYSYNSHNNPL</sequence>
<keyword evidence="2" id="KW-1185">Reference proteome</keyword>
<dbReference type="EMBL" id="PGLV01000001">
    <property type="protein sequence ID" value="POZ56458.1"/>
    <property type="molecule type" value="Genomic_DNA"/>
</dbReference>
<comment type="caution">
    <text evidence="1">The sequence shown here is derived from an EMBL/GenBank/DDBJ whole genome shotgun (WGS) entry which is preliminary data.</text>
</comment>
<dbReference type="AlphaFoldDB" id="A0A2S5D0D8"/>
<gene>
    <name evidence="1" type="ORF">LYSIN_01241</name>
</gene>
<evidence type="ECO:0000313" key="1">
    <source>
        <dbReference type="EMBL" id="POZ56458.1"/>
    </source>
</evidence>
<organism evidence="1 2">
    <name type="scientific">Lysinibacillus sphaericus</name>
    <name type="common">Bacillus sphaericus</name>
    <dbReference type="NCBI Taxonomy" id="1421"/>
    <lineage>
        <taxon>Bacteria</taxon>
        <taxon>Bacillati</taxon>
        <taxon>Bacillota</taxon>
        <taxon>Bacilli</taxon>
        <taxon>Bacillales</taxon>
        <taxon>Bacillaceae</taxon>
        <taxon>Lysinibacillus</taxon>
    </lineage>
</organism>
<dbReference type="Proteomes" id="UP000237319">
    <property type="component" value="Unassembled WGS sequence"/>
</dbReference>
<proteinExistence type="predicted"/>
<dbReference type="RefSeq" id="WP_103976582.1">
    <property type="nucleotide sequence ID" value="NZ_PGLV01000001.1"/>
</dbReference>
<reference evidence="1 2" key="1">
    <citation type="submission" date="2017-11" db="EMBL/GenBank/DDBJ databases">
        <title>Genome sequence of Lysinibacillus sphaericus, a lignin-degrading bacteria isolated from municipal solid waste soil.</title>
        <authorList>
            <person name="Persinoti G.F."/>
            <person name="Paixao D.A."/>
            <person name="Bugg T.D."/>
            <person name="Squina F.M."/>
        </authorList>
    </citation>
    <scope>NUCLEOTIDE SEQUENCE [LARGE SCALE GENOMIC DNA]</scope>
    <source>
        <strain evidence="1 2">A1</strain>
    </source>
</reference>
<name>A0A2S5D0D8_LYSSH</name>